<feature type="domain" description="PAS" evidence="6">
    <location>
        <begin position="5"/>
        <end position="49"/>
    </location>
</feature>
<keyword evidence="4" id="KW-0804">Transcription</keyword>
<evidence type="ECO:0000256" key="4">
    <source>
        <dbReference type="ARBA" id="ARBA00023163"/>
    </source>
</evidence>
<dbReference type="NCBIfam" id="TIGR00229">
    <property type="entry name" value="sensory_box"/>
    <property type="match status" value="1"/>
</dbReference>
<dbReference type="Pfam" id="PF02954">
    <property type="entry name" value="HTH_8"/>
    <property type="match status" value="1"/>
</dbReference>
<dbReference type="Proteomes" id="UP000184603">
    <property type="component" value="Unassembled WGS sequence"/>
</dbReference>
<reference evidence="8 9" key="1">
    <citation type="submission" date="2016-12" db="EMBL/GenBank/DDBJ databases">
        <authorList>
            <person name="Song W.-J."/>
            <person name="Kurnit D.M."/>
        </authorList>
    </citation>
    <scope>NUCLEOTIDE SEQUENCE [LARGE SCALE GENOMIC DNA]</scope>
    <source>
        <strain evidence="8 9">DSM 18488</strain>
    </source>
</reference>
<evidence type="ECO:0000313" key="9">
    <source>
        <dbReference type="Proteomes" id="UP000184603"/>
    </source>
</evidence>
<dbReference type="SUPFAM" id="SSF55785">
    <property type="entry name" value="PYP-like sensor domain (PAS domain)"/>
    <property type="match status" value="1"/>
</dbReference>
<dbReference type="InterPro" id="IPR000700">
    <property type="entry name" value="PAS-assoc_C"/>
</dbReference>
<dbReference type="RefSeq" id="WP_200802468.1">
    <property type="nucleotide sequence ID" value="NZ_FRFE01000041.1"/>
</dbReference>
<sequence>MISKINKYAEDILDVLDEGVYISDRDGYTLHVNRAYEGITGLTRDELLGSRVTDLKKVGKYDVILNPEIVQTRKPKSVVQLTKNGRRVVLQGHPVFDERGEVALVVTFARDTTALSRMEEHLGFQRELIKTYQKTILGEGRDGTLPLPLSKSSAMLELMDMVKNVSTTDATVLLLGETGVGKNFIAKEIHRSSPRFKKPFIEVDCSAIPENLVESELFGYAPGAFSGANANGKPGYIEMANNGTLFLNEIGELPMQVQAKLLRFLQDQEYVRVGSTTLQKVNVRVISATNKNLEEAIREKTFREDLYYRIRVAVVHLPPLRDRGGDILPLINYFLGTFTKRYNKNVSFEDAALQTLEKYHWPGNVRELENMLHSIVATSPNNTTLAPQDLPLSVLMNNESHGRKSLQDLVAEFEKVEILKVLRVTNSLARAADELSIDRVTLYRKMKKYDIASPSQG</sequence>
<dbReference type="CDD" id="cd00130">
    <property type="entry name" value="PAS"/>
    <property type="match status" value="1"/>
</dbReference>
<dbReference type="GO" id="GO:0043565">
    <property type="term" value="F:sequence-specific DNA binding"/>
    <property type="evidence" value="ECO:0007669"/>
    <property type="project" value="InterPro"/>
</dbReference>
<dbReference type="PROSITE" id="PS00688">
    <property type="entry name" value="SIGMA54_INTERACT_3"/>
    <property type="match status" value="1"/>
</dbReference>
<dbReference type="PROSITE" id="PS50112">
    <property type="entry name" value="PAS"/>
    <property type="match status" value="1"/>
</dbReference>
<dbReference type="STRING" id="1121416.SAMN02745220_04763"/>
<dbReference type="SUPFAM" id="SSF46689">
    <property type="entry name" value="Homeodomain-like"/>
    <property type="match status" value="1"/>
</dbReference>
<dbReference type="SMART" id="SM00382">
    <property type="entry name" value="AAA"/>
    <property type="match status" value="1"/>
</dbReference>
<dbReference type="Gene3D" id="3.40.50.300">
    <property type="entry name" value="P-loop containing nucleotide triphosphate hydrolases"/>
    <property type="match status" value="1"/>
</dbReference>
<dbReference type="Gene3D" id="3.30.450.20">
    <property type="entry name" value="PAS domain"/>
    <property type="match status" value="1"/>
</dbReference>
<accession>A0A1M7YJJ4</accession>
<feature type="domain" description="PAC" evidence="7">
    <location>
        <begin position="72"/>
        <end position="124"/>
    </location>
</feature>
<dbReference type="EMBL" id="FRFE01000041">
    <property type="protein sequence ID" value="SHO52791.1"/>
    <property type="molecule type" value="Genomic_DNA"/>
</dbReference>
<dbReference type="InterPro" id="IPR002197">
    <property type="entry name" value="HTH_Fis"/>
</dbReference>
<keyword evidence="9" id="KW-1185">Reference proteome</keyword>
<evidence type="ECO:0000313" key="8">
    <source>
        <dbReference type="EMBL" id="SHO52791.1"/>
    </source>
</evidence>
<protein>
    <submittedName>
        <fullName evidence="8">PAS domain S-box-containing protein</fullName>
    </submittedName>
</protein>
<dbReference type="Gene3D" id="1.10.10.60">
    <property type="entry name" value="Homeodomain-like"/>
    <property type="match status" value="1"/>
</dbReference>
<evidence type="ECO:0000256" key="1">
    <source>
        <dbReference type="ARBA" id="ARBA00022741"/>
    </source>
</evidence>
<evidence type="ECO:0000256" key="2">
    <source>
        <dbReference type="ARBA" id="ARBA00022840"/>
    </source>
</evidence>
<evidence type="ECO:0000259" key="5">
    <source>
        <dbReference type="PROSITE" id="PS50045"/>
    </source>
</evidence>
<dbReference type="InterPro" id="IPR058031">
    <property type="entry name" value="AAA_lid_NorR"/>
</dbReference>
<dbReference type="InterPro" id="IPR027417">
    <property type="entry name" value="P-loop_NTPase"/>
</dbReference>
<evidence type="ECO:0000259" key="7">
    <source>
        <dbReference type="PROSITE" id="PS50113"/>
    </source>
</evidence>
<dbReference type="InterPro" id="IPR035965">
    <property type="entry name" value="PAS-like_dom_sf"/>
</dbReference>
<dbReference type="SMART" id="SM00091">
    <property type="entry name" value="PAS"/>
    <property type="match status" value="1"/>
</dbReference>
<proteinExistence type="predicted"/>
<dbReference type="InterPro" id="IPR002078">
    <property type="entry name" value="Sigma_54_int"/>
</dbReference>
<dbReference type="GO" id="GO:0005524">
    <property type="term" value="F:ATP binding"/>
    <property type="evidence" value="ECO:0007669"/>
    <property type="project" value="UniProtKB-KW"/>
</dbReference>
<dbReference type="SUPFAM" id="SSF52540">
    <property type="entry name" value="P-loop containing nucleoside triphosphate hydrolases"/>
    <property type="match status" value="1"/>
</dbReference>
<organism evidence="8 9">
    <name type="scientific">Desulfopila aestuarii DSM 18488</name>
    <dbReference type="NCBI Taxonomy" id="1121416"/>
    <lineage>
        <taxon>Bacteria</taxon>
        <taxon>Pseudomonadati</taxon>
        <taxon>Thermodesulfobacteriota</taxon>
        <taxon>Desulfobulbia</taxon>
        <taxon>Desulfobulbales</taxon>
        <taxon>Desulfocapsaceae</taxon>
        <taxon>Desulfopila</taxon>
    </lineage>
</organism>
<dbReference type="PANTHER" id="PTHR32071:SF81">
    <property type="entry name" value="PROPIONATE CATABOLISM OPERON REGULATORY PROTEIN"/>
    <property type="match status" value="1"/>
</dbReference>
<dbReference type="InterPro" id="IPR000014">
    <property type="entry name" value="PAS"/>
</dbReference>
<feature type="domain" description="Sigma-54 factor interaction" evidence="5">
    <location>
        <begin position="148"/>
        <end position="377"/>
    </location>
</feature>
<dbReference type="Gene3D" id="1.10.8.60">
    <property type="match status" value="1"/>
</dbReference>
<dbReference type="Pfam" id="PF00158">
    <property type="entry name" value="Sigma54_activat"/>
    <property type="match status" value="1"/>
</dbReference>
<dbReference type="InterPro" id="IPR003593">
    <property type="entry name" value="AAA+_ATPase"/>
</dbReference>
<evidence type="ECO:0000256" key="3">
    <source>
        <dbReference type="ARBA" id="ARBA00023015"/>
    </source>
</evidence>
<dbReference type="PROSITE" id="PS50045">
    <property type="entry name" value="SIGMA54_INTERACT_4"/>
    <property type="match status" value="1"/>
</dbReference>
<keyword evidence="1" id="KW-0547">Nucleotide-binding</keyword>
<keyword evidence="3" id="KW-0805">Transcription regulation</keyword>
<dbReference type="CDD" id="cd00009">
    <property type="entry name" value="AAA"/>
    <property type="match status" value="1"/>
</dbReference>
<dbReference type="AlphaFoldDB" id="A0A1M7YJJ4"/>
<keyword evidence="2" id="KW-0067">ATP-binding</keyword>
<dbReference type="InterPro" id="IPR025944">
    <property type="entry name" value="Sigma_54_int_dom_CS"/>
</dbReference>
<dbReference type="GO" id="GO:0006355">
    <property type="term" value="P:regulation of DNA-templated transcription"/>
    <property type="evidence" value="ECO:0007669"/>
    <property type="project" value="InterPro"/>
</dbReference>
<dbReference type="InterPro" id="IPR025662">
    <property type="entry name" value="Sigma_54_int_dom_ATP-bd_1"/>
</dbReference>
<dbReference type="InterPro" id="IPR009057">
    <property type="entry name" value="Homeodomain-like_sf"/>
</dbReference>
<dbReference type="Pfam" id="PF25601">
    <property type="entry name" value="AAA_lid_14"/>
    <property type="match status" value="1"/>
</dbReference>
<dbReference type="Pfam" id="PF13426">
    <property type="entry name" value="PAS_9"/>
    <property type="match status" value="1"/>
</dbReference>
<evidence type="ECO:0000259" key="6">
    <source>
        <dbReference type="PROSITE" id="PS50112"/>
    </source>
</evidence>
<dbReference type="PROSITE" id="PS50113">
    <property type="entry name" value="PAC"/>
    <property type="match status" value="1"/>
</dbReference>
<dbReference type="PROSITE" id="PS00675">
    <property type="entry name" value="SIGMA54_INTERACT_1"/>
    <property type="match status" value="1"/>
</dbReference>
<name>A0A1M7YJJ4_9BACT</name>
<gene>
    <name evidence="8" type="ORF">SAMN02745220_04763</name>
</gene>
<dbReference type="FunFam" id="3.40.50.300:FF:000006">
    <property type="entry name" value="DNA-binding transcriptional regulator NtrC"/>
    <property type="match status" value="1"/>
</dbReference>
<dbReference type="PANTHER" id="PTHR32071">
    <property type="entry name" value="TRANSCRIPTIONAL REGULATORY PROTEIN"/>
    <property type="match status" value="1"/>
</dbReference>